<dbReference type="SUPFAM" id="SSF52113">
    <property type="entry name" value="BRCT domain"/>
    <property type="match status" value="1"/>
</dbReference>
<evidence type="ECO:0000259" key="1">
    <source>
        <dbReference type="PROSITE" id="PS50172"/>
    </source>
</evidence>
<dbReference type="PANTHER" id="PTHR14625">
    <property type="entry name" value="MICROCEPHALIN"/>
    <property type="match status" value="1"/>
</dbReference>
<dbReference type="Gene3D" id="3.40.50.10190">
    <property type="entry name" value="BRCT domain"/>
    <property type="match status" value="1"/>
</dbReference>
<proteinExistence type="predicted"/>
<dbReference type="EMBL" id="JACVVK020000108">
    <property type="protein sequence ID" value="KAK7491988.1"/>
    <property type="molecule type" value="Genomic_DNA"/>
</dbReference>
<dbReference type="InterPro" id="IPR022047">
    <property type="entry name" value="Microcephalin-like"/>
</dbReference>
<protein>
    <recommendedName>
        <fullName evidence="1">BRCT domain-containing protein</fullName>
    </recommendedName>
</protein>
<sequence>MLDSDVLRSLEAEKWLAEDDFELTQDFPQAKVARQAREEAAPSEYRSVLFEKAGPIFVSHVCTPPRSQLITLLRLSGAKVTDSVHRAYLYIGDESHADKTSVKPLWVLDCISHQELLPLDDYILSDSYKPKTSKSPEF</sequence>
<dbReference type="AlphaFoldDB" id="A0ABD0KYG3"/>
<evidence type="ECO:0000313" key="3">
    <source>
        <dbReference type="Proteomes" id="UP001519460"/>
    </source>
</evidence>
<dbReference type="InterPro" id="IPR036420">
    <property type="entry name" value="BRCT_dom_sf"/>
</dbReference>
<dbReference type="PANTHER" id="PTHR14625:SF3">
    <property type="entry name" value="MICROCEPHALIN"/>
    <property type="match status" value="1"/>
</dbReference>
<evidence type="ECO:0000313" key="2">
    <source>
        <dbReference type="EMBL" id="KAK7491988.1"/>
    </source>
</evidence>
<feature type="domain" description="BRCT" evidence="1">
    <location>
        <begin position="45"/>
        <end position="124"/>
    </location>
</feature>
<dbReference type="Pfam" id="PF16589">
    <property type="entry name" value="BRCT_2"/>
    <property type="match status" value="1"/>
</dbReference>
<dbReference type="Proteomes" id="UP001519460">
    <property type="component" value="Unassembled WGS sequence"/>
</dbReference>
<dbReference type="PROSITE" id="PS50172">
    <property type="entry name" value="BRCT"/>
    <property type="match status" value="1"/>
</dbReference>
<dbReference type="CDD" id="cd17751">
    <property type="entry name" value="BRCT_microcephalin_rpt3"/>
    <property type="match status" value="1"/>
</dbReference>
<name>A0ABD0KYG3_9CAEN</name>
<gene>
    <name evidence="2" type="ORF">BaRGS_00016834</name>
</gene>
<organism evidence="2 3">
    <name type="scientific">Batillaria attramentaria</name>
    <dbReference type="NCBI Taxonomy" id="370345"/>
    <lineage>
        <taxon>Eukaryota</taxon>
        <taxon>Metazoa</taxon>
        <taxon>Spiralia</taxon>
        <taxon>Lophotrochozoa</taxon>
        <taxon>Mollusca</taxon>
        <taxon>Gastropoda</taxon>
        <taxon>Caenogastropoda</taxon>
        <taxon>Sorbeoconcha</taxon>
        <taxon>Cerithioidea</taxon>
        <taxon>Batillariidae</taxon>
        <taxon>Batillaria</taxon>
    </lineage>
</organism>
<keyword evidence="3" id="KW-1185">Reference proteome</keyword>
<dbReference type="InterPro" id="IPR001357">
    <property type="entry name" value="BRCT_dom"/>
</dbReference>
<reference evidence="2 3" key="1">
    <citation type="journal article" date="2023" name="Sci. Data">
        <title>Genome assembly of the Korean intertidal mud-creeper Batillaria attramentaria.</title>
        <authorList>
            <person name="Patra A.K."/>
            <person name="Ho P.T."/>
            <person name="Jun S."/>
            <person name="Lee S.J."/>
            <person name="Kim Y."/>
            <person name="Won Y.J."/>
        </authorList>
    </citation>
    <scope>NUCLEOTIDE SEQUENCE [LARGE SCALE GENOMIC DNA]</scope>
    <source>
        <strain evidence="2">Wonlab-2016</strain>
    </source>
</reference>
<accession>A0ABD0KYG3</accession>
<comment type="caution">
    <text evidence="2">The sequence shown here is derived from an EMBL/GenBank/DDBJ whole genome shotgun (WGS) entry which is preliminary data.</text>
</comment>